<accession>A0A0K2TZ46</accession>
<dbReference type="AlphaFoldDB" id="A0A0K2TZ46"/>
<reference evidence="1" key="1">
    <citation type="submission" date="2014-05" db="EMBL/GenBank/DDBJ databases">
        <authorList>
            <person name="Chronopoulou M."/>
        </authorList>
    </citation>
    <scope>NUCLEOTIDE SEQUENCE</scope>
    <source>
        <tissue evidence="1">Whole organism</tissue>
    </source>
</reference>
<proteinExistence type="predicted"/>
<sequence length="82" mass="9366">IHNSYDSSPLSVYVVQPASYYKKKEHRSHLSISIQGSSKCTELYIFPPLHLSFPRALIRSDLLVPPRILSVICLTTSNQLFY</sequence>
<protein>
    <submittedName>
        <fullName evidence="1">Uncharacterized protein</fullName>
    </submittedName>
</protein>
<name>A0A0K2TZ46_LEPSM</name>
<evidence type="ECO:0000313" key="1">
    <source>
        <dbReference type="EMBL" id="CDW31268.1"/>
    </source>
</evidence>
<feature type="non-terminal residue" evidence="1">
    <location>
        <position position="1"/>
    </location>
</feature>
<dbReference type="EMBL" id="HACA01013907">
    <property type="protein sequence ID" value="CDW31268.1"/>
    <property type="molecule type" value="Transcribed_RNA"/>
</dbReference>
<organism evidence="1">
    <name type="scientific">Lepeophtheirus salmonis</name>
    <name type="common">Salmon louse</name>
    <name type="synonym">Caligus salmonis</name>
    <dbReference type="NCBI Taxonomy" id="72036"/>
    <lineage>
        <taxon>Eukaryota</taxon>
        <taxon>Metazoa</taxon>
        <taxon>Ecdysozoa</taxon>
        <taxon>Arthropoda</taxon>
        <taxon>Crustacea</taxon>
        <taxon>Multicrustacea</taxon>
        <taxon>Hexanauplia</taxon>
        <taxon>Copepoda</taxon>
        <taxon>Siphonostomatoida</taxon>
        <taxon>Caligidae</taxon>
        <taxon>Lepeophtheirus</taxon>
    </lineage>
</organism>